<proteinExistence type="predicted"/>
<feature type="domain" description="FAD/NAD(P)-binding" evidence="8">
    <location>
        <begin position="18"/>
        <end position="193"/>
    </location>
</feature>
<organism evidence="9 10">
    <name type="scientific">Propionibacterium cyclohexanicum</name>
    <dbReference type="NCBI Taxonomy" id="64702"/>
    <lineage>
        <taxon>Bacteria</taxon>
        <taxon>Bacillati</taxon>
        <taxon>Actinomycetota</taxon>
        <taxon>Actinomycetes</taxon>
        <taxon>Propionibacteriales</taxon>
        <taxon>Propionibacteriaceae</taxon>
        <taxon>Propionibacterium</taxon>
    </lineage>
</organism>
<dbReference type="EMBL" id="FOGZ01000016">
    <property type="protein sequence ID" value="SER88344.1"/>
    <property type="molecule type" value="Genomic_DNA"/>
</dbReference>
<evidence type="ECO:0000256" key="7">
    <source>
        <dbReference type="ARBA" id="ARBA00047776"/>
    </source>
</evidence>
<evidence type="ECO:0000256" key="6">
    <source>
        <dbReference type="ARBA" id="ARBA00023002"/>
    </source>
</evidence>
<gene>
    <name evidence="9" type="ORF">SAMN05443377_1164</name>
</gene>
<reference evidence="10" key="1">
    <citation type="submission" date="2016-10" db="EMBL/GenBank/DDBJ databases">
        <authorList>
            <person name="Varghese N."/>
            <person name="Submissions S."/>
        </authorList>
    </citation>
    <scope>NUCLEOTIDE SEQUENCE [LARGE SCALE GENOMIC DNA]</scope>
    <source>
        <strain evidence="10">DSM 16859</strain>
    </source>
</reference>
<dbReference type="Gene3D" id="3.50.50.60">
    <property type="entry name" value="FAD/NAD(P)-binding domain"/>
    <property type="match status" value="1"/>
</dbReference>
<dbReference type="Pfam" id="PF07992">
    <property type="entry name" value="Pyr_redox_2"/>
    <property type="match status" value="1"/>
</dbReference>
<dbReference type="InterPro" id="IPR036188">
    <property type="entry name" value="FAD/NAD-bd_sf"/>
</dbReference>
<evidence type="ECO:0000256" key="1">
    <source>
        <dbReference type="ARBA" id="ARBA00001974"/>
    </source>
</evidence>
<dbReference type="SUPFAM" id="SSF51971">
    <property type="entry name" value="Nucleotide-binding domain"/>
    <property type="match status" value="1"/>
</dbReference>
<evidence type="ECO:0000313" key="9">
    <source>
        <dbReference type="EMBL" id="SER88344.1"/>
    </source>
</evidence>
<evidence type="ECO:0000256" key="3">
    <source>
        <dbReference type="ARBA" id="ARBA00022630"/>
    </source>
</evidence>
<dbReference type="Gene3D" id="3.40.50.720">
    <property type="entry name" value="NAD(P)-binding Rossmann-like Domain"/>
    <property type="match status" value="1"/>
</dbReference>
<evidence type="ECO:0000259" key="8">
    <source>
        <dbReference type="Pfam" id="PF07992"/>
    </source>
</evidence>
<name>A0A1H9SU12_9ACTN</name>
<accession>A0A1H9SU12</accession>
<dbReference type="GO" id="GO:0004324">
    <property type="term" value="F:ferredoxin-NADP+ reductase activity"/>
    <property type="evidence" value="ECO:0007669"/>
    <property type="project" value="UniProtKB-EC"/>
</dbReference>
<evidence type="ECO:0000256" key="4">
    <source>
        <dbReference type="ARBA" id="ARBA00022827"/>
    </source>
</evidence>
<dbReference type="Proteomes" id="UP000198815">
    <property type="component" value="Unassembled WGS sequence"/>
</dbReference>
<evidence type="ECO:0000313" key="10">
    <source>
        <dbReference type="Proteomes" id="UP000198815"/>
    </source>
</evidence>
<dbReference type="InterPro" id="IPR023753">
    <property type="entry name" value="FAD/NAD-binding_dom"/>
</dbReference>
<comment type="catalytic activity">
    <reaction evidence="7">
        <text>2 reduced [2Fe-2S]-[ferredoxin] + NADP(+) + H(+) = 2 oxidized [2Fe-2S]-[ferredoxin] + NADPH</text>
        <dbReference type="Rhea" id="RHEA:20125"/>
        <dbReference type="Rhea" id="RHEA-COMP:10000"/>
        <dbReference type="Rhea" id="RHEA-COMP:10001"/>
        <dbReference type="ChEBI" id="CHEBI:15378"/>
        <dbReference type="ChEBI" id="CHEBI:33737"/>
        <dbReference type="ChEBI" id="CHEBI:33738"/>
        <dbReference type="ChEBI" id="CHEBI:57783"/>
        <dbReference type="ChEBI" id="CHEBI:58349"/>
        <dbReference type="EC" id="1.18.1.2"/>
    </reaction>
</comment>
<keyword evidence="3" id="KW-0285">Flavoprotein</keyword>
<comment type="cofactor">
    <cofactor evidence="1">
        <name>FAD</name>
        <dbReference type="ChEBI" id="CHEBI:57692"/>
    </cofactor>
</comment>
<evidence type="ECO:0000256" key="2">
    <source>
        <dbReference type="ARBA" id="ARBA00013223"/>
    </source>
</evidence>
<dbReference type="PANTHER" id="PTHR48467">
    <property type="entry name" value="GLUTAMATE SYNTHASE 1 [NADH], CHLOROPLASTIC-LIKE"/>
    <property type="match status" value="1"/>
</dbReference>
<protein>
    <recommendedName>
        <fullName evidence="2">ferredoxin--NADP(+) reductase</fullName>
        <ecNumber evidence="2">1.18.1.2</ecNumber>
    </recommendedName>
</protein>
<keyword evidence="6" id="KW-0560">Oxidoreductase</keyword>
<keyword evidence="4" id="KW-0274">FAD</keyword>
<keyword evidence="10" id="KW-1185">Reference proteome</keyword>
<dbReference type="AlphaFoldDB" id="A0A1H9SU12"/>
<dbReference type="EC" id="1.18.1.2" evidence="2"/>
<dbReference type="OrthoDB" id="289202at2"/>
<dbReference type="InterPro" id="IPR055275">
    <property type="entry name" value="Ferredox_Rdtase"/>
</dbReference>
<dbReference type="PANTHER" id="PTHR48467:SF1">
    <property type="entry name" value="GLUTAMATE SYNTHASE 1 [NADH], CHLOROPLASTIC-LIKE"/>
    <property type="match status" value="1"/>
</dbReference>
<keyword evidence="5" id="KW-0521">NADP</keyword>
<evidence type="ECO:0000256" key="5">
    <source>
        <dbReference type="ARBA" id="ARBA00022857"/>
    </source>
</evidence>
<dbReference type="STRING" id="64702.SAMN05443377_1164"/>
<dbReference type="RefSeq" id="WP_143052860.1">
    <property type="nucleotide sequence ID" value="NZ_FOGZ01000016.1"/>
</dbReference>
<dbReference type="PRINTS" id="PR00419">
    <property type="entry name" value="ADXRDTASE"/>
</dbReference>
<sequence length="451" mass="47952">MITPGQDAVSRAGARPLTVAIVGSGPAGMHCAVQLLGEFAQIHIDVFEQRSVPYGLVRHGTAPDHVEGEMLAQRFEEITGDPRLRLLAGVKVGSDITRAELTAHYDAVVWAVGASEPRHLGIPGEQLPGVCTADDFFGWYTGLAGAPQFSLAGVREVVVVGFGDVGQDVARILLKPAQSFTATHMPPQVLAELAAHRVRRVSVLNRSGAARLKLKPRVLRELVSLPNVAVELEPPQLGPLPDDVDRKTRDSVLALEEAARHPTADPSGHLHIALSRRPVAILGNERAEAVRVESTDARGDGSGVREYAAQLVVTAVGDDVAHVPDLPWDPATRTIPSRETRLIDDNGVVQVGEYVTGWAARGNVAGFGSTRRDAAQVSAALDGDHRGGLLGAPQPGPEHVDALLARRGVSPIGWEGWHRLTALEAVRGTEIGRPSARIVDPEEQDAVVRGS</sequence>